<dbReference type="Proteomes" id="UP000252893">
    <property type="component" value="Unassembled WGS sequence"/>
</dbReference>
<sequence>MPDHQLPAGQSANRPASCPTTCIESVDKNADEYNRDAASTFAERVQWFGRGSKNIFSIPALLLISSFIGFSGLAIESGISMGQAVFMTLTIWALPAKVVLIGAISAGSSMAAAALAVALSSVRLMPMVVALLPELKGPRSRKITLLFLSHFVAVTAWVMAMEQLRHIPRDLRTSYFAGIGVTLVLTNACVVALIYLLSANFPPLLFAALFMLTPMYFLTSLWRSSREQAGKTALLSGLLIFPVMHAIAPGYDLLLTGLIGGAVAFGFHLYVESLRRKEAQKEVLS</sequence>
<protein>
    <submittedName>
        <fullName evidence="2">Putative branched-subunit amino acid permease</fullName>
    </submittedName>
</protein>
<accession>A0A366EBC5</accession>
<evidence type="ECO:0000256" key="1">
    <source>
        <dbReference type="SAM" id="Phobius"/>
    </source>
</evidence>
<keyword evidence="1" id="KW-1133">Transmembrane helix</keyword>
<feature type="transmembrane region" description="Helical" evidence="1">
    <location>
        <begin position="229"/>
        <end position="247"/>
    </location>
</feature>
<evidence type="ECO:0000313" key="3">
    <source>
        <dbReference type="Proteomes" id="UP000252893"/>
    </source>
</evidence>
<organism evidence="2 3">
    <name type="scientific">Pseudochrobactrum asaccharolyticum</name>
    <dbReference type="NCBI Taxonomy" id="354351"/>
    <lineage>
        <taxon>Bacteria</taxon>
        <taxon>Pseudomonadati</taxon>
        <taxon>Pseudomonadota</taxon>
        <taxon>Alphaproteobacteria</taxon>
        <taxon>Hyphomicrobiales</taxon>
        <taxon>Brucellaceae</taxon>
        <taxon>Pseudochrobactrum</taxon>
    </lineage>
</organism>
<feature type="transmembrane region" description="Helical" evidence="1">
    <location>
        <begin position="203"/>
        <end position="222"/>
    </location>
</feature>
<comment type="caution">
    <text evidence="2">The sequence shown here is derived from an EMBL/GenBank/DDBJ whole genome shotgun (WGS) entry which is preliminary data.</text>
</comment>
<dbReference type="Pfam" id="PF03591">
    <property type="entry name" value="AzlC"/>
    <property type="match status" value="1"/>
</dbReference>
<evidence type="ECO:0000313" key="2">
    <source>
        <dbReference type="EMBL" id="RBO99059.1"/>
    </source>
</evidence>
<proteinExistence type="predicted"/>
<keyword evidence="1" id="KW-0812">Transmembrane</keyword>
<keyword evidence="1" id="KW-0472">Membrane</keyword>
<feature type="transmembrane region" description="Helical" evidence="1">
    <location>
        <begin position="54"/>
        <end position="75"/>
    </location>
</feature>
<reference evidence="2 3" key="1">
    <citation type="submission" date="2018-06" db="EMBL/GenBank/DDBJ databases">
        <title>Genomic Encyclopedia of Type Strains, Phase IV (KMG-IV): sequencing the most valuable type-strain genomes for metagenomic binning, comparative biology and taxonomic classification.</title>
        <authorList>
            <person name="Goeker M."/>
        </authorList>
    </citation>
    <scope>NUCLEOTIDE SEQUENCE [LARGE SCALE GENOMIC DNA]</scope>
    <source>
        <strain evidence="2 3">DSM 25619</strain>
    </source>
</reference>
<dbReference type="EMBL" id="QNRH01000001">
    <property type="protein sequence ID" value="RBO99059.1"/>
    <property type="molecule type" value="Genomic_DNA"/>
</dbReference>
<dbReference type="OrthoDB" id="7675159at2"/>
<gene>
    <name evidence="2" type="ORF">DFR47_101668</name>
</gene>
<dbReference type="AlphaFoldDB" id="A0A366EBC5"/>
<feature type="transmembrane region" description="Helical" evidence="1">
    <location>
        <begin position="253"/>
        <end position="271"/>
    </location>
</feature>
<dbReference type="InterPro" id="IPR011606">
    <property type="entry name" value="Brnchd-chn_aa_trnsp_permease"/>
</dbReference>
<name>A0A366EBC5_9HYPH</name>
<feature type="transmembrane region" description="Helical" evidence="1">
    <location>
        <begin position="173"/>
        <end position="197"/>
    </location>
</feature>
<keyword evidence="3" id="KW-1185">Reference proteome</keyword>
<feature type="transmembrane region" description="Helical" evidence="1">
    <location>
        <begin position="143"/>
        <end position="161"/>
    </location>
</feature>